<evidence type="ECO:0000313" key="1">
    <source>
        <dbReference type="EMBL" id="GIY03524.1"/>
    </source>
</evidence>
<sequence length="105" mass="12366">MSSEGERVNRINFIRKVVGMLLKGMKRENQCTRDEYEMFRLTINERYLHCTKCKEFNVLFCLGPPVPFLKGTPEGNFLMNAIQRFLPPHEGIKVSQNETKEFFTF</sequence>
<gene>
    <name evidence="1" type="ORF">CEXT_207001</name>
</gene>
<dbReference type="Proteomes" id="UP001054945">
    <property type="component" value="Unassembled WGS sequence"/>
</dbReference>
<proteinExistence type="predicted"/>
<name>A0AAV4Q4Y0_CAEEX</name>
<protein>
    <submittedName>
        <fullName evidence="1">Uncharacterized protein</fullName>
    </submittedName>
</protein>
<accession>A0AAV4Q4Y0</accession>
<dbReference type="AlphaFoldDB" id="A0AAV4Q4Y0"/>
<dbReference type="EMBL" id="BPLR01005590">
    <property type="protein sequence ID" value="GIY03524.1"/>
    <property type="molecule type" value="Genomic_DNA"/>
</dbReference>
<organism evidence="1 2">
    <name type="scientific">Caerostris extrusa</name>
    <name type="common">Bark spider</name>
    <name type="synonym">Caerostris bankana</name>
    <dbReference type="NCBI Taxonomy" id="172846"/>
    <lineage>
        <taxon>Eukaryota</taxon>
        <taxon>Metazoa</taxon>
        <taxon>Ecdysozoa</taxon>
        <taxon>Arthropoda</taxon>
        <taxon>Chelicerata</taxon>
        <taxon>Arachnida</taxon>
        <taxon>Araneae</taxon>
        <taxon>Araneomorphae</taxon>
        <taxon>Entelegynae</taxon>
        <taxon>Araneoidea</taxon>
        <taxon>Araneidae</taxon>
        <taxon>Caerostris</taxon>
    </lineage>
</organism>
<comment type="caution">
    <text evidence="1">The sequence shown here is derived from an EMBL/GenBank/DDBJ whole genome shotgun (WGS) entry which is preliminary data.</text>
</comment>
<evidence type="ECO:0000313" key="2">
    <source>
        <dbReference type="Proteomes" id="UP001054945"/>
    </source>
</evidence>
<keyword evidence="2" id="KW-1185">Reference proteome</keyword>
<reference evidence="1 2" key="1">
    <citation type="submission" date="2021-06" db="EMBL/GenBank/DDBJ databases">
        <title>Caerostris extrusa draft genome.</title>
        <authorList>
            <person name="Kono N."/>
            <person name="Arakawa K."/>
        </authorList>
    </citation>
    <scope>NUCLEOTIDE SEQUENCE [LARGE SCALE GENOMIC DNA]</scope>
</reference>